<evidence type="ECO:0000256" key="3">
    <source>
        <dbReference type="ARBA" id="ARBA00004942"/>
    </source>
</evidence>
<comment type="subcellular location">
    <subcellularLocation>
        <location evidence="2">Membrane</location>
        <topology evidence="2">Multi-pass membrane protein</topology>
    </subcellularLocation>
</comment>
<evidence type="ECO:0000313" key="22">
    <source>
        <dbReference type="Proteomes" id="UP000321518"/>
    </source>
</evidence>
<feature type="transmembrane region" description="Helical" evidence="19">
    <location>
        <begin position="552"/>
        <end position="576"/>
    </location>
</feature>
<evidence type="ECO:0000256" key="16">
    <source>
        <dbReference type="ARBA" id="ARBA00023014"/>
    </source>
</evidence>
<sequence>MPAAQRTLLATLRTATRQHRSPPPALTSHLSIPTAPVQHRSLASQVDTRRAWTREQVQEVYDSPLMELIFRAASVHRLNHPPDQVQLCTLLNIKTGGCSEDCSYCAQSSKYADKVGLKAEKLTDVETVLAEARKAKENGSTRFCMGAAWRDMSGRKRGFERILKMVEGVRALDMEVCTTLGMLSPEQAQKLKEAGLTAYNHNLDTSREYYPKVITTRKYDERLETIEAVRSAGISVCSGGIIGLGENDGDRVGLIYEMSQLPEPPESFPVNALVAIPGTPLAQNERVTIQELLRTIATARIVLPTSIIRFAAGRISYTETEQAMAFMAGANAIFTGERMLTTPTSGWDEDHAMLGRWGLKGMGSFESTTVRMKEDKRALEATEARKNAIIPLASLLGFATEDLAIRVGETVGGLLNATFGNAVELIIAVLALVRGALQIVHASMIGSILSNCLLACSRFAECATLPVNPPLLDAAQTESLDSTDSKVLHISHGVAIILLFVYIASLAFQLWTHAYLYAPAPRPDPTDLANQAPRAGMAPGNMEPQPPQEGNMLGRVAVLLLVVVTVFAGVTAEWLVSSVEGLVETGNVSEQFVALILLPLVGNASAHVAASPSCVLQYFTLVLVVSIVGVNWAIADGKTNWLEGLVLMVIYIIIALVFWYYDPGTPLR</sequence>
<dbReference type="InterPro" id="IPR006638">
    <property type="entry name" value="Elp3/MiaA/NifB-like_rSAM"/>
</dbReference>
<keyword evidence="12" id="KW-0479">Metal-binding</keyword>
<evidence type="ECO:0000256" key="11">
    <source>
        <dbReference type="ARBA" id="ARBA00022714"/>
    </source>
</evidence>
<dbReference type="Gene3D" id="3.20.20.70">
    <property type="entry name" value="Aldolase class I"/>
    <property type="match status" value="1"/>
</dbReference>
<dbReference type="InterPro" id="IPR002684">
    <property type="entry name" value="Biotin_synth/BioAB"/>
</dbReference>
<evidence type="ECO:0000256" key="9">
    <source>
        <dbReference type="ARBA" id="ARBA00022691"/>
    </source>
</evidence>
<keyword evidence="9" id="KW-0949">S-adenosyl-L-methionine</keyword>
<dbReference type="PROSITE" id="PS51918">
    <property type="entry name" value="RADICAL_SAM"/>
    <property type="match status" value="1"/>
</dbReference>
<dbReference type="OrthoDB" id="2414104at2759"/>
<feature type="transmembrane region" description="Helical" evidence="19">
    <location>
        <begin position="588"/>
        <end position="609"/>
    </location>
</feature>
<dbReference type="AlphaFoldDB" id="A0A511K8W0"/>
<dbReference type="SUPFAM" id="SSF102114">
    <property type="entry name" value="Radical SAM enzymes"/>
    <property type="match status" value="1"/>
</dbReference>
<dbReference type="GO" id="GO:0055085">
    <property type="term" value="P:transmembrane transport"/>
    <property type="evidence" value="ECO:0007669"/>
    <property type="project" value="InterPro"/>
</dbReference>
<dbReference type="InterPro" id="IPR004837">
    <property type="entry name" value="NaCa_Exmemb"/>
</dbReference>
<dbReference type="InterPro" id="IPR010722">
    <property type="entry name" value="BATS_dom"/>
</dbReference>
<comment type="similarity">
    <text evidence="4">Belongs to the Ca(2+):cation antiporter (CaCA) (TC 2.A.19) family.</text>
</comment>
<dbReference type="Gene3D" id="1.20.1420.30">
    <property type="entry name" value="NCX, central ion-binding region"/>
    <property type="match status" value="1"/>
</dbReference>
<feature type="domain" description="Radical SAM core" evidence="20">
    <location>
        <begin position="83"/>
        <end position="314"/>
    </location>
</feature>
<evidence type="ECO:0000256" key="17">
    <source>
        <dbReference type="ARBA" id="ARBA00023136"/>
    </source>
</evidence>
<dbReference type="EMBL" id="BJWK01000002">
    <property type="protein sequence ID" value="GEM06770.1"/>
    <property type="molecule type" value="Genomic_DNA"/>
</dbReference>
<dbReference type="UniPathway" id="UPA00078">
    <property type="reaction ID" value="UER00162"/>
</dbReference>
<keyword evidence="7" id="KW-0004">4Fe-4S</keyword>
<dbReference type="SFLD" id="SFLDS00029">
    <property type="entry name" value="Radical_SAM"/>
    <property type="match status" value="1"/>
</dbReference>
<dbReference type="InterPro" id="IPR024177">
    <property type="entry name" value="Biotin_synthase"/>
</dbReference>
<proteinExistence type="inferred from homology"/>
<dbReference type="FunFam" id="3.20.20.70:FF:000011">
    <property type="entry name" value="Biotin synthase"/>
    <property type="match status" value="1"/>
</dbReference>
<evidence type="ECO:0000256" key="4">
    <source>
        <dbReference type="ARBA" id="ARBA00008170"/>
    </source>
</evidence>
<evidence type="ECO:0000256" key="6">
    <source>
        <dbReference type="ARBA" id="ARBA00012236"/>
    </source>
</evidence>
<dbReference type="InterPro" id="IPR044880">
    <property type="entry name" value="NCX_ion-bd_dom_sf"/>
</dbReference>
<dbReference type="SMART" id="SM00729">
    <property type="entry name" value="Elp3"/>
    <property type="match status" value="1"/>
</dbReference>
<feature type="transmembrane region" description="Helical" evidence="19">
    <location>
        <begin position="615"/>
        <end position="634"/>
    </location>
</feature>
<dbReference type="Pfam" id="PF06968">
    <property type="entry name" value="BATS"/>
    <property type="match status" value="1"/>
</dbReference>
<comment type="similarity">
    <text evidence="5">Belongs to the radical SAM superfamily. Biotin synthase family.</text>
</comment>
<dbReference type="GO" id="GO:0005739">
    <property type="term" value="C:mitochondrion"/>
    <property type="evidence" value="ECO:0007669"/>
    <property type="project" value="TreeGrafter"/>
</dbReference>
<comment type="caution">
    <text evidence="21">The sequence shown here is derived from an EMBL/GenBank/DDBJ whole genome shotgun (WGS) entry which is preliminary data.</text>
</comment>
<dbReference type="EC" id="2.8.1.6" evidence="6"/>
<dbReference type="InterPro" id="IPR013785">
    <property type="entry name" value="Aldolase_TIM"/>
</dbReference>
<keyword evidence="15" id="KW-0408">Iron</keyword>
<comment type="cofactor">
    <cofactor evidence="1">
        <name>[4Fe-4S] cluster</name>
        <dbReference type="ChEBI" id="CHEBI:49883"/>
    </cofactor>
</comment>
<keyword evidence="16" id="KW-0411">Iron-sulfur</keyword>
<keyword evidence="17 19" id="KW-0472">Membrane</keyword>
<feature type="transmembrane region" description="Helical" evidence="19">
    <location>
        <begin position="641"/>
        <end position="661"/>
    </location>
</feature>
<evidence type="ECO:0000256" key="1">
    <source>
        <dbReference type="ARBA" id="ARBA00001966"/>
    </source>
</evidence>
<dbReference type="GO" id="GO:0046872">
    <property type="term" value="F:metal ion binding"/>
    <property type="evidence" value="ECO:0007669"/>
    <property type="project" value="UniProtKB-KW"/>
</dbReference>
<evidence type="ECO:0000256" key="2">
    <source>
        <dbReference type="ARBA" id="ARBA00004141"/>
    </source>
</evidence>
<evidence type="ECO:0000313" key="21">
    <source>
        <dbReference type="EMBL" id="GEM06770.1"/>
    </source>
</evidence>
<evidence type="ECO:0000256" key="18">
    <source>
        <dbReference type="ARBA" id="ARBA00034078"/>
    </source>
</evidence>
<dbReference type="GO" id="GO:0051539">
    <property type="term" value="F:4 iron, 4 sulfur cluster binding"/>
    <property type="evidence" value="ECO:0007669"/>
    <property type="project" value="UniProtKB-KW"/>
</dbReference>
<dbReference type="PANTHER" id="PTHR22976">
    <property type="entry name" value="BIOTIN SYNTHASE"/>
    <property type="match status" value="1"/>
</dbReference>
<dbReference type="PANTHER" id="PTHR22976:SF2">
    <property type="entry name" value="BIOTIN SYNTHASE, MITOCHONDRIAL"/>
    <property type="match status" value="1"/>
</dbReference>
<dbReference type="GO" id="GO:0009102">
    <property type="term" value="P:biotin biosynthetic process"/>
    <property type="evidence" value="ECO:0007669"/>
    <property type="project" value="UniProtKB-UniPathway"/>
</dbReference>
<evidence type="ECO:0000256" key="5">
    <source>
        <dbReference type="ARBA" id="ARBA00010765"/>
    </source>
</evidence>
<dbReference type="GO" id="GO:0051537">
    <property type="term" value="F:2 iron, 2 sulfur cluster binding"/>
    <property type="evidence" value="ECO:0007669"/>
    <property type="project" value="UniProtKB-KW"/>
</dbReference>
<dbReference type="HAMAP" id="MF_01694">
    <property type="entry name" value="BioB"/>
    <property type="match status" value="1"/>
</dbReference>
<dbReference type="NCBIfam" id="TIGR00433">
    <property type="entry name" value="bioB"/>
    <property type="match status" value="1"/>
</dbReference>
<evidence type="ECO:0000256" key="7">
    <source>
        <dbReference type="ARBA" id="ARBA00022485"/>
    </source>
</evidence>
<evidence type="ECO:0000256" key="19">
    <source>
        <dbReference type="SAM" id="Phobius"/>
    </source>
</evidence>
<keyword evidence="11" id="KW-0001">2Fe-2S</keyword>
<evidence type="ECO:0000256" key="12">
    <source>
        <dbReference type="ARBA" id="ARBA00022723"/>
    </source>
</evidence>
<dbReference type="Pfam" id="PF04055">
    <property type="entry name" value="Radical_SAM"/>
    <property type="match status" value="1"/>
</dbReference>
<keyword evidence="13" id="KW-0093">Biotin biosynthesis</keyword>
<dbReference type="SMART" id="SM00876">
    <property type="entry name" value="BATS"/>
    <property type="match status" value="1"/>
</dbReference>
<dbReference type="SFLD" id="SFLDG01060">
    <property type="entry name" value="BATS_domain_containing"/>
    <property type="match status" value="1"/>
</dbReference>
<dbReference type="SFLD" id="SFLDG01278">
    <property type="entry name" value="biotin_synthase_like"/>
    <property type="match status" value="1"/>
</dbReference>
<comment type="cofactor">
    <cofactor evidence="18">
        <name>[2Fe-2S] cluster</name>
        <dbReference type="ChEBI" id="CHEBI:190135"/>
    </cofactor>
</comment>
<gene>
    <name evidence="21" type="ORF">Rt10032_c02g0787</name>
</gene>
<keyword evidence="8" id="KW-0808">Transferase</keyword>
<dbReference type="Pfam" id="PF01699">
    <property type="entry name" value="Na_Ca_ex"/>
    <property type="match status" value="1"/>
</dbReference>
<evidence type="ECO:0000256" key="8">
    <source>
        <dbReference type="ARBA" id="ARBA00022679"/>
    </source>
</evidence>
<dbReference type="GO" id="GO:0004076">
    <property type="term" value="F:biotin synthase activity"/>
    <property type="evidence" value="ECO:0007669"/>
    <property type="project" value="UniProtKB-EC"/>
</dbReference>
<feature type="transmembrane region" description="Helical" evidence="19">
    <location>
        <begin position="494"/>
        <end position="518"/>
    </location>
</feature>
<evidence type="ECO:0000259" key="20">
    <source>
        <dbReference type="PROSITE" id="PS51918"/>
    </source>
</evidence>
<dbReference type="InterPro" id="IPR007197">
    <property type="entry name" value="rSAM"/>
</dbReference>
<comment type="pathway">
    <text evidence="3">Cofactor biosynthesis; biotin biosynthesis; biotin from 7,8-diaminononanoate: step 2/2.</text>
</comment>
<dbReference type="GO" id="GO:0016020">
    <property type="term" value="C:membrane"/>
    <property type="evidence" value="ECO:0007669"/>
    <property type="project" value="UniProtKB-SubCell"/>
</dbReference>
<dbReference type="Proteomes" id="UP000321518">
    <property type="component" value="Unassembled WGS sequence"/>
</dbReference>
<evidence type="ECO:0000256" key="10">
    <source>
        <dbReference type="ARBA" id="ARBA00022692"/>
    </source>
</evidence>
<evidence type="ECO:0000256" key="14">
    <source>
        <dbReference type="ARBA" id="ARBA00022989"/>
    </source>
</evidence>
<keyword evidence="14 19" id="KW-1133">Transmembrane helix</keyword>
<organism evidence="21 22">
    <name type="scientific">Rhodotorula toruloides</name>
    <name type="common">Yeast</name>
    <name type="synonym">Rhodosporidium toruloides</name>
    <dbReference type="NCBI Taxonomy" id="5286"/>
    <lineage>
        <taxon>Eukaryota</taxon>
        <taxon>Fungi</taxon>
        <taxon>Dikarya</taxon>
        <taxon>Basidiomycota</taxon>
        <taxon>Pucciniomycotina</taxon>
        <taxon>Microbotryomycetes</taxon>
        <taxon>Sporidiobolales</taxon>
        <taxon>Sporidiobolaceae</taxon>
        <taxon>Rhodotorula</taxon>
    </lineage>
</organism>
<dbReference type="SFLD" id="SFLDF00272">
    <property type="entry name" value="biotin_synthase"/>
    <property type="match status" value="1"/>
</dbReference>
<evidence type="ECO:0000256" key="15">
    <source>
        <dbReference type="ARBA" id="ARBA00023004"/>
    </source>
</evidence>
<name>A0A511K8W0_RHOTO</name>
<dbReference type="CDD" id="cd01335">
    <property type="entry name" value="Radical_SAM"/>
    <property type="match status" value="1"/>
</dbReference>
<reference evidence="21 22" key="1">
    <citation type="submission" date="2019-07" db="EMBL/GenBank/DDBJ databases">
        <title>Rhodotorula toruloides NBRC10032 genome sequencing.</title>
        <authorList>
            <person name="Shida Y."/>
            <person name="Takaku H."/>
            <person name="Ogasawara W."/>
            <person name="Mori K."/>
        </authorList>
    </citation>
    <scope>NUCLEOTIDE SEQUENCE [LARGE SCALE GENOMIC DNA]</scope>
    <source>
        <strain evidence="21 22">NBRC10032</strain>
    </source>
</reference>
<keyword evidence="10 19" id="KW-0812">Transmembrane</keyword>
<dbReference type="InterPro" id="IPR058240">
    <property type="entry name" value="rSAM_sf"/>
</dbReference>
<accession>A0A511K8W0</accession>
<protein>
    <recommendedName>
        <fullName evidence="6">biotin synthase</fullName>
        <ecNumber evidence="6">2.8.1.6</ecNumber>
    </recommendedName>
</protein>
<evidence type="ECO:0000256" key="13">
    <source>
        <dbReference type="ARBA" id="ARBA00022756"/>
    </source>
</evidence>